<proteinExistence type="inferred from homology"/>
<evidence type="ECO:0000256" key="2">
    <source>
        <dbReference type="ARBA" id="ARBA00022829"/>
    </source>
</evidence>
<dbReference type="EMBL" id="FOMX01000055">
    <property type="protein sequence ID" value="SFF37057.1"/>
    <property type="molecule type" value="Genomic_DNA"/>
</dbReference>
<dbReference type="InterPro" id="IPR004437">
    <property type="entry name" value="ParB/RepB/Spo0J"/>
</dbReference>
<dbReference type="AlphaFoldDB" id="A0A1I2I7I2"/>
<keyword evidence="5" id="KW-1185">Reference proteome</keyword>
<dbReference type="Gene3D" id="1.10.10.2830">
    <property type="match status" value="1"/>
</dbReference>
<evidence type="ECO:0000256" key="1">
    <source>
        <dbReference type="ARBA" id="ARBA00006295"/>
    </source>
</evidence>
<dbReference type="Proteomes" id="UP000199400">
    <property type="component" value="Unassembled WGS sequence"/>
</dbReference>
<dbReference type="NCBIfam" id="TIGR00180">
    <property type="entry name" value="parB_part"/>
    <property type="match status" value="1"/>
</dbReference>
<organism evidence="4 5">
    <name type="scientific">Nannocystis exedens</name>
    <dbReference type="NCBI Taxonomy" id="54"/>
    <lineage>
        <taxon>Bacteria</taxon>
        <taxon>Pseudomonadati</taxon>
        <taxon>Myxococcota</taxon>
        <taxon>Polyangia</taxon>
        <taxon>Nannocystales</taxon>
        <taxon>Nannocystaceae</taxon>
        <taxon>Nannocystis</taxon>
    </lineage>
</organism>
<dbReference type="GO" id="GO:0007059">
    <property type="term" value="P:chromosome segregation"/>
    <property type="evidence" value="ECO:0007669"/>
    <property type="project" value="UniProtKB-KW"/>
</dbReference>
<dbReference type="PANTHER" id="PTHR33375:SF1">
    <property type="entry name" value="CHROMOSOME-PARTITIONING PROTEIN PARB-RELATED"/>
    <property type="match status" value="1"/>
</dbReference>
<dbReference type="InterPro" id="IPR003115">
    <property type="entry name" value="ParB_N"/>
</dbReference>
<dbReference type="GO" id="GO:0005694">
    <property type="term" value="C:chromosome"/>
    <property type="evidence" value="ECO:0007669"/>
    <property type="project" value="TreeGrafter"/>
</dbReference>
<dbReference type="Pfam" id="PF17762">
    <property type="entry name" value="HTH_ParB"/>
    <property type="match status" value="1"/>
</dbReference>
<dbReference type="InterPro" id="IPR050336">
    <property type="entry name" value="Chromosome_partition/occlusion"/>
</dbReference>
<gene>
    <name evidence="4" type="ORF">SAMN02745121_08424</name>
</gene>
<name>A0A1I2I7I2_9BACT</name>
<dbReference type="SUPFAM" id="SSF110849">
    <property type="entry name" value="ParB/Sulfiredoxin"/>
    <property type="match status" value="1"/>
</dbReference>
<protein>
    <submittedName>
        <fullName evidence="4">ParB/RepB/Spo0J family partition protein</fullName>
    </submittedName>
</protein>
<dbReference type="PANTHER" id="PTHR33375">
    <property type="entry name" value="CHROMOSOME-PARTITIONING PROTEIN PARB-RELATED"/>
    <property type="match status" value="1"/>
</dbReference>
<keyword evidence="2" id="KW-0159">Chromosome partition</keyword>
<dbReference type="STRING" id="54.SAMN02745121_08424"/>
<dbReference type="GO" id="GO:0003677">
    <property type="term" value="F:DNA binding"/>
    <property type="evidence" value="ECO:0007669"/>
    <property type="project" value="InterPro"/>
</dbReference>
<dbReference type="Gene3D" id="3.90.1530.10">
    <property type="entry name" value="Conserved hypothetical protein from pyrococcus furiosus pfu- 392566-001, ParB domain"/>
    <property type="match status" value="1"/>
</dbReference>
<reference evidence="5" key="1">
    <citation type="submission" date="2016-10" db="EMBL/GenBank/DDBJ databases">
        <authorList>
            <person name="Varghese N."/>
            <person name="Submissions S."/>
        </authorList>
    </citation>
    <scope>NUCLEOTIDE SEQUENCE [LARGE SCALE GENOMIC DNA]</scope>
    <source>
        <strain evidence="5">ATCC 25963</strain>
    </source>
</reference>
<dbReference type="InterPro" id="IPR041468">
    <property type="entry name" value="HTH_ParB/Spo0J"/>
</dbReference>
<comment type="similarity">
    <text evidence="1">Belongs to the ParB family.</text>
</comment>
<sequence length="196" mass="22186">MKLELHQLDEKYADLRVHDATREQRLAASIAEHGQQTPVVVTAGAGERFILLDGHVRVRVLRALGRDDVDAVLLELPEAEALVVSHRLDNTRTRSALEEGWMLRVLVDEHGLRQSDLAAKLDRSESWVSRRLGLVRMLPASVQEAVQKGRVAAQAAQKWLLPLSRDNREQCVRLVENLGRRGASVRELGRLYRGWR</sequence>
<feature type="domain" description="ParB-like N-terminal" evidence="3">
    <location>
        <begin position="1"/>
        <end position="90"/>
    </location>
</feature>
<dbReference type="SMART" id="SM00470">
    <property type="entry name" value="ParB"/>
    <property type="match status" value="1"/>
</dbReference>
<evidence type="ECO:0000259" key="3">
    <source>
        <dbReference type="SMART" id="SM00470"/>
    </source>
</evidence>
<accession>A0A1I2I7I2</accession>
<dbReference type="RefSeq" id="WP_096332368.1">
    <property type="nucleotide sequence ID" value="NZ_FOMX01000055.1"/>
</dbReference>
<dbReference type="InterPro" id="IPR036086">
    <property type="entry name" value="ParB/Sulfiredoxin_sf"/>
</dbReference>
<evidence type="ECO:0000313" key="5">
    <source>
        <dbReference type="Proteomes" id="UP000199400"/>
    </source>
</evidence>
<evidence type="ECO:0000313" key="4">
    <source>
        <dbReference type="EMBL" id="SFF37057.1"/>
    </source>
</evidence>
<dbReference type="OrthoDB" id="5431874at2"/>
<dbReference type="Pfam" id="PF02195">
    <property type="entry name" value="ParB_N"/>
    <property type="match status" value="1"/>
</dbReference>